<geneLocation type="plasmid" evidence="4 5">
    <name>pYZ2</name>
</geneLocation>
<evidence type="ECO:0000256" key="1">
    <source>
        <dbReference type="ARBA" id="ARBA00022553"/>
    </source>
</evidence>
<dbReference type="SUPFAM" id="SSF52172">
    <property type="entry name" value="CheY-like"/>
    <property type="match status" value="1"/>
</dbReference>
<keyword evidence="1 2" id="KW-0597">Phosphoprotein</keyword>
<dbReference type="InterPro" id="IPR011006">
    <property type="entry name" value="CheY-like_superfamily"/>
</dbReference>
<dbReference type="PROSITE" id="PS50110">
    <property type="entry name" value="RESPONSE_REGULATORY"/>
    <property type="match status" value="1"/>
</dbReference>
<dbReference type="RefSeq" id="WP_108547309.1">
    <property type="nucleotide sequence ID" value="NZ_CP028903.1"/>
</dbReference>
<dbReference type="InterPro" id="IPR001789">
    <property type="entry name" value="Sig_transdc_resp-reg_receiver"/>
</dbReference>
<dbReference type="Pfam" id="PF00072">
    <property type="entry name" value="Response_reg"/>
    <property type="match status" value="1"/>
</dbReference>
<organism evidence="4 5">
    <name type="scientific">Azospirillum humicireducens</name>
    <dbReference type="NCBI Taxonomy" id="1226968"/>
    <lineage>
        <taxon>Bacteria</taxon>
        <taxon>Pseudomonadati</taxon>
        <taxon>Pseudomonadota</taxon>
        <taxon>Alphaproteobacteria</taxon>
        <taxon>Rhodospirillales</taxon>
        <taxon>Azospirillaceae</taxon>
        <taxon>Azospirillum</taxon>
    </lineage>
</organism>
<feature type="domain" description="Response regulatory" evidence="3">
    <location>
        <begin position="3"/>
        <end position="128"/>
    </location>
</feature>
<accession>A0A2R4VRJ3</accession>
<dbReference type="EMBL" id="CP028903">
    <property type="protein sequence ID" value="AWB07011.1"/>
    <property type="molecule type" value="Genomic_DNA"/>
</dbReference>
<dbReference type="SMART" id="SM00448">
    <property type="entry name" value="REC"/>
    <property type="match status" value="1"/>
</dbReference>
<gene>
    <name evidence="4" type="ORF">A6A40_18150</name>
</gene>
<dbReference type="PANTHER" id="PTHR44591:SF23">
    <property type="entry name" value="CHEY SUBFAMILY"/>
    <property type="match status" value="1"/>
</dbReference>
<evidence type="ECO:0000313" key="5">
    <source>
        <dbReference type="Proteomes" id="UP000077405"/>
    </source>
</evidence>
<feature type="modified residue" description="4-aspartylphosphate" evidence="2">
    <location>
        <position position="60"/>
    </location>
</feature>
<proteinExistence type="predicted"/>
<dbReference type="KEGG" id="ahu:A6A40_18150"/>
<keyword evidence="5" id="KW-1185">Reference proteome</keyword>
<dbReference type="InterPro" id="IPR050595">
    <property type="entry name" value="Bact_response_regulator"/>
</dbReference>
<name>A0A2R4VRJ3_9PROT</name>
<evidence type="ECO:0000313" key="4">
    <source>
        <dbReference type="EMBL" id="AWB07011.1"/>
    </source>
</evidence>
<evidence type="ECO:0000259" key="3">
    <source>
        <dbReference type="PROSITE" id="PS50110"/>
    </source>
</evidence>
<keyword evidence="4" id="KW-0614">Plasmid</keyword>
<dbReference type="AlphaFoldDB" id="A0A2R4VRJ3"/>
<dbReference type="OrthoDB" id="5456285at2"/>
<reference evidence="4 5" key="1">
    <citation type="submission" date="2018-04" db="EMBL/GenBank/DDBJ databases">
        <title>Complete genome sequence of the nitrogen-fixing bacterium Azospirillum humicireducens type strain SgZ-5.</title>
        <authorList>
            <person name="Yu Z."/>
        </authorList>
    </citation>
    <scope>NUCLEOTIDE SEQUENCE [LARGE SCALE GENOMIC DNA]</scope>
    <source>
        <strain evidence="4 5">SgZ-5</strain>
        <plasmid evidence="4 5">pYZ2</plasmid>
    </source>
</reference>
<evidence type="ECO:0000256" key="2">
    <source>
        <dbReference type="PROSITE-ProRule" id="PRU00169"/>
    </source>
</evidence>
<dbReference type="Proteomes" id="UP000077405">
    <property type="component" value="Plasmid pYZ2"/>
</dbReference>
<dbReference type="PANTHER" id="PTHR44591">
    <property type="entry name" value="STRESS RESPONSE REGULATOR PROTEIN 1"/>
    <property type="match status" value="1"/>
</dbReference>
<dbReference type="GO" id="GO:0000160">
    <property type="term" value="P:phosphorelay signal transduction system"/>
    <property type="evidence" value="ECO:0007669"/>
    <property type="project" value="InterPro"/>
</dbReference>
<sequence length="130" mass="13997">MASVLIIDDDDVARAVLLRTMTMAGHEAVGARDGMEGMARFREHSADRSPHRPIDLVITDIFMPNQEGLATIMELRRASPSLKIIAISGGGVRASLDVLPVAEALGAHRTLRKPFTPAEVMEAVRAVLEG</sequence>
<dbReference type="Gene3D" id="3.40.50.2300">
    <property type="match status" value="1"/>
</dbReference>
<protein>
    <submittedName>
        <fullName evidence="4">Response regulator</fullName>
    </submittedName>
</protein>